<organism evidence="6 7">
    <name type="scientific">Popillia japonica</name>
    <name type="common">Japanese beetle</name>
    <dbReference type="NCBI Taxonomy" id="7064"/>
    <lineage>
        <taxon>Eukaryota</taxon>
        <taxon>Metazoa</taxon>
        <taxon>Ecdysozoa</taxon>
        <taxon>Arthropoda</taxon>
        <taxon>Hexapoda</taxon>
        <taxon>Insecta</taxon>
        <taxon>Pterygota</taxon>
        <taxon>Neoptera</taxon>
        <taxon>Endopterygota</taxon>
        <taxon>Coleoptera</taxon>
        <taxon>Polyphaga</taxon>
        <taxon>Scarabaeiformia</taxon>
        <taxon>Scarabaeidae</taxon>
        <taxon>Rutelinae</taxon>
        <taxon>Popillia</taxon>
    </lineage>
</organism>
<protein>
    <recommendedName>
        <fullName evidence="5">C2HC/C3H-type domain-containing protein</fullName>
    </recommendedName>
</protein>
<dbReference type="EMBL" id="JASPKY010000530">
    <property type="protein sequence ID" value="KAK9693841.1"/>
    <property type="molecule type" value="Genomic_DNA"/>
</dbReference>
<keyword evidence="1" id="KW-0479">Metal-binding</keyword>
<dbReference type="InterPro" id="IPR049899">
    <property type="entry name" value="Znf_C2HC_C3H"/>
</dbReference>
<evidence type="ECO:0000256" key="1">
    <source>
        <dbReference type="ARBA" id="ARBA00022723"/>
    </source>
</evidence>
<comment type="caution">
    <text evidence="6">The sequence shown here is derived from an EMBL/GenBank/DDBJ whole genome shotgun (WGS) entry which is preliminary data.</text>
</comment>
<dbReference type="Gene3D" id="3.30.160.60">
    <property type="entry name" value="Classic Zinc Finger"/>
    <property type="match status" value="1"/>
</dbReference>
<evidence type="ECO:0000313" key="7">
    <source>
        <dbReference type="Proteomes" id="UP001458880"/>
    </source>
</evidence>
<gene>
    <name evidence="6" type="ORF">QE152_g33966</name>
</gene>
<evidence type="ECO:0000259" key="5">
    <source>
        <dbReference type="PROSITE" id="PS52027"/>
    </source>
</evidence>
<evidence type="ECO:0000313" key="6">
    <source>
        <dbReference type="EMBL" id="KAK9693841.1"/>
    </source>
</evidence>
<evidence type="ECO:0000256" key="2">
    <source>
        <dbReference type="ARBA" id="ARBA00022771"/>
    </source>
</evidence>
<proteinExistence type="predicted"/>
<keyword evidence="3" id="KW-0862">Zinc</keyword>
<name>A0AAW1IVL2_POPJA</name>
<dbReference type="AlphaFoldDB" id="A0AAW1IVL2"/>
<dbReference type="Pfam" id="PF13913">
    <property type="entry name" value="zf-C2HC_2"/>
    <property type="match status" value="1"/>
</dbReference>
<dbReference type="PROSITE" id="PS52027">
    <property type="entry name" value="ZF_C2HC_C3H"/>
    <property type="match status" value="1"/>
</dbReference>
<dbReference type="GO" id="GO:0008270">
    <property type="term" value="F:zinc ion binding"/>
    <property type="evidence" value="ECO:0007669"/>
    <property type="project" value="UniProtKB-KW"/>
</dbReference>
<evidence type="ECO:0000256" key="4">
    <source>
        <dbReference type="PROSITE-ProRule" id="PRU01371"/>
    </source>
</evidence>
<keyword evidence="2 4" id="KW-0863">Zinc-finger</keyword>
<accession>A0AAW1IVL2</accession>
<feature type="domain" description="C2HC/C3H-type" evidence="5">
    <location>
        <begin position="50"/>
        <end position="79"/>
    </location>
</feature>
<keyword evidence="7" id="KW-1185">Reference proteome</keyword>
<sequence>MSFQLYRPNKWDRENANLPAHLQRKRPVKPDHALTKEEWNTYAWESSQANLVPCHNCGRTFYPDRLVVHQRSCKPKEQQPSPIPNTMVS</sequence>
<evidence type="ECO:0000256" key="3">
    <source>
        <dbReference type="ARBA" id="ARBA00022833"/>
    </source>
</evidence>
<dbReference type="Proteomes" id="UP001458880">
    <property type="component" value="Unassembled WGS sequence"/>
</dbReference>
<reference evidence="6 7" key="1">
    <citation type="journal article" date="2024" name="BMC Genomics">
        <title>De novo assembly and annotation of Popillia japonica's genome with initial clues to its potential as an invasive pest.</title>
        <authorList>
            <person name="Cucini C."/>
            <person name="Boschi S."/>
            <person name="Funari R."/>
            <person name="Cardaioli E."/>
            <person name="Iannotti N."/>
            <person name="Marturano G."/>
            <person name="Paoli F."/>
            <person name="Bruttini M."/>
            <person name="Carapelli A."/>
            <person name="Frati F."/>
            <person name="Nardi F."/>
        </authorList>
    </citation>
    <scope>NUCLEOTIDE SEQUENCE [LARGE SCALE GENOMIC DNA]</scope>
    <source>
        <strain evidence="6">DMR45628</strain>
    </source>
</reference>